<feature type="transmembrane region" description="Helical" evidence="1">
    <location>
        <begin position="6"/>
        <end position="30"/>
    </location>
</feature>
<dbReference type="GO" id="GO:0030420">
    <property type="term" value="P:establishment of competence for transformation"/>
    <property type="evidence" value="ECO:0007669"/>
    <property type="project" value="InterPro"/>
</dbReference>
<keyword evidence="1" id="KW-0812">Transmembrane</keyword>
<dbReference type="Pfam" id="PF07963">
    <property type="entry name" value="N_methyl"/>
    <property type="match status" value="1"/>
</dbReference>
<keyword evidence="1" id="KW-1133">Transmembrane helix</keyword>
<accession>A0A1H9Y4C7</accession>
<organism evidence="2 3">
    <name type="scientific">Anaerobranca gottschalkii DSM 13577</name>
    <dbReference type="NCBI Taxonomy" id="1120990"/>
    <lineage>
        <taxon>Bacteria</taxon>
        <taxon>Bacillati</taxon>
        <taxon>Bacillota</taxon>
        <taxon>Clostridia</taxon>
        <taxon>Eubacteriales</taxon>
        <taxon>Proteinivoracaceae</taxon>
        <taxon>Anaerobranca</taxon>
    </lineage>
</organism>
<dbReference type="EMBL" id="FOIF01000001">
    <property type="protein sequence ID" value="SES63616.1"/>
    <property type="molecule type" value="Genomic_DNA"/>
</dbReference>
<dbReference type="Proteomes" id="UP000243819">
    <property type="component" value="Unassembled WGS sequence"/>
</dbReference>
<dbReference type="PIRSF" id="PIRSF021292">
    <property type="entry name" value="Competence_ComGD"/>
    <property type="match status" value="1"/>
</dbReference>
<dbReference type="RefSeq" id="WP_091347934.1">
    <property type="nucleotide sequence ID" value="NZ_FOIF01000001.1"/>
</dbReference>
<proteinExistence type="predicted"/>
<evidence type="ECO:0000313" key="3">
    <source>
        <dbReference type="Proteomes" id="UP000243819"/>
    </source>
</evidence>
<dbReference type="OrthoDB" id="1653576at2"/>
<dbReference type="InterPro" id="IPR016785">
    <property type="entry name" value="ComGD"/>
</dbReference>
<keyword evidence="3" id="KW-1185">Reference proteome</keyword>
<evidence type="ECO:0000256" key="1">
    <source>
        <dbReference type="SAM" id="Phobius"/>
    </source>
</evidence>
<name>A0A1H9Y4C7_9FIRM</name>
<sequence>MDKRGFTLLELLMVLGITTIIIFFTLSISLSTRRDERILLDQYIHMIANDIIYAKEYAIANNVTLVFLVDSKNKRYLVYRGNFILLEQKLPDDYEIRGIFANVHSSFTISNLGYVDRFGSITISNKYGEIRRITITIKTGRVKVMLDD</sequence>
<protein>
    <submittedName>
        <fullName evidence="2">Prepilin-type N-terminal cleavage/methylation domain-containing protein</fullName>
    </submittedName>
</protein>
<reference evidence="3" key="1">
    <citation type="submission" date="2016-10" db="EMBL/GenBank/DDBJ databases">
        <authorList>
            <person name="Varghese N."/>
            <person name="Submissions S."/>
        </authorList>
    </citation>
    <scope>NUCLEOTIDE SEQUENCE [LARGE SCALE GENOMIC DNA]</scope>
    <source>
        <strain evidence="3">DSM 13577</strain>
    </source>
</reference>
<dbReference type="AlphaFoldDB" id="A0A1H9Y4C7"/>
<dbReference type="STRING" id="1120990.SAMN03080614_1001155"/>
<dbReference type="NCBIfam" id="TIGR02532">
    <property type="entry name" value="IV_pilin_GFxxxE"/>
    <property type="match status" value="1"/>
</dbReference>
<keyword evidence="1" id="KW-0472">Membrane</keyword>
<evidence type="ECO:0000313" key="2">
    <source>
        <dbReference type="EMBL" id="SES63616.1"/>
    </source>
</evidence>
<gene>
    <name evidence="2" type="ORF">SAMN03080614_1001155</name>
</gene>
<dbReference type="InterPro" id="IPR012902">
    <property type="entry name" value="N_methyl_site"/>
</dbReference>